<dbReference type="Proteomes" id="UP001596978">
    <property type="component" value="Unassembled WGS sequence"/>
</dbReference>
<accession>A0ABW3D198</accession>
<gene>
    <name evidence="2" type="ORF">ACFQ1M_16660</name>
</gene>
<feature type="transmembrane region" description="Helical" evidence="1">
    <location>
        <begin position="60"/>
        <end position="78"/>
    </location>
</feature>
<keyword evidence="1" id="KW-0472">Membrane</keyword>
<reference evidence="3" key="1">
    <citation type="journal article" date="2019" name="Int. J. Syst. Evol. Microbiol.">
        <title>The Global Catalogue of Microorganisms (GCM) 10K type strain sequencing project: providing services to taxonomists for standard genome sequencing and annotation.</title>
        <authorList>
            <consortium name="The Broad Institute Genomics Platform"/>
            <consortium name="The Broad Institute Genome Sequencing Center for Infectious Disease"/>
            <person name="Wu L."/>
            <person name="Ma J."/>
        </authorList>
    </citation>
    <scope>NUCLEOTIDE SEQUENCE [LARGE SCALE GENOMIC DNA]</scope>
    <source>
        <strain evidence="3">CCUG 62952</strain>
    </source>
</reference>
<evidence type="ECO:0000313" key="2">
    <source>
        <dbReference type="EMBL" id="MFD0863849.1"/>
    </source>
</evidence>
<proteinExistence type="predicted"/>
<organism evidence="2 3">
    <name type="scientific">Sungkyunkwania multivorans</name>
    <dbReference type="NCBI Taxonomy" id="1173618"/>
    <lineage>
        <taxon>Bacteria</taxon>
        <taxon>Pseudomonadati</taxon>
        <taxon>Bacteroidota</taxon>
        <taxon>Flavobacteriia</taxon>
        <taxon>Flavobacteriales</taxon>
        <taxon>Flavobacteriaceae</taxon>
        <taxon>Sungkyunkwania</taxon>
    </lineage>
</organism>
<comment type="caution">
    <text evidence="2">The sequence shown here is derived from an EMBL/GenBank/DDBJ whole genome shotgun (WGS) entry which is preliminary data.</text>
</comment>
<keyword evidence="3" id="KW-1185">Reference proteome</keyword>
<keyword evidence="1" id="KW-0812">Transmembrane</keyword>
<dbReference type="EMBL" id="JBHTJH010000017">
    <property type="protein sequence ID" value="MFD0863849.1"/>
    <property type="molecule type" value="Genomic_DNA"/>
</dbReference>
<name>A0ABW3D198_9FLAO</name>
<feature type="transmembrane region" description="Helical" evidence="1">
    <location>
        <begin position="21"/>
        <end position="40"/>
    </location>
</feature>
<keyword evidence="1" id="KW-1133">Transmembrane helix</keyword>
<dbReference type="RefSeq" id="WP_386410354.1">
    <property type="nucleotide sequence ID" value="NZ_JBHTJH010000017.1"/>
</dbReference>
<evidence type="ECO:0000256" key="1">
    <source>
        <dbReference type="SAM" id="Phobius"/>
    </source>
</evidence>
<sequence length="100" mass="11425">MNNQRPTTTKTLEAKKLSIQLINATRVFIVFCLFLTYEIISSTMTKGEFTFPEFTSADFIMKMLFMYAISLGISRIYSHKAILKNQQKEATSDKVASEVI</sequence>
<evidence type="ECO:0000313" key="3">
    <source>
        <dbReference type="Proteomes" id="UP001596978"/>
    </source>
</evidence>
<protein>
    <submittedName>
        <fullName evidence="2">Uncharacterized protein</fullName>
    </submittedName>
</protein>